<dbReference type="GO" id="GO:0017095">
    <property type="term" value="F:heparan sulfate 6-sulfotransferase activity"/>
    <property type="evidence" value="ECO:0007669"/>
    <property type="project" value="TreeGrafter"/>
</dbReference>
<dbReference type="Gene3D" id="3.40.50.300">
    <property type="entry name" value="P-loop containing nucleotide triphosphate hydrolases"/>
    <property type="match status" value="1"/>
</dbReference>
<dbReference type="InterPro" id="IPR027417">
    <property type="entry name" value="P-loop_NTPase"/>
</dbReference>
<comment type="subcellular location">
    <subcellularLocation>
        <location evidence="2">Cytoplasm</location>
        <location evidence="2">Cytoskeleton</location>
        <location evidence="2">Cilium axoneme</location>
    </subcellularLocation>
    <subcellularLocation>
        <location evidence="1">Membrane</location>
        <topology evidence="1">Single-pass membrane protein</topology>
    </subcellularLocation>
</comment>
<evidence type="ECO:0000256" key="4">
    <source>
        <dbReference type="ARBA" id="ARBA00022692"/>
    </source>
</evidence>
<dbReference type="PANTHER" id="PTHR12812:SF0">
    <property type="entry name" value="HEPARAN-SULFATE 6-O-SULFOTRANSFERASE"/>
    <property type="match status" value="1"/>
</dbReference>
<feature type="region of interest" description="Disordered" evidence="8">
    <location>
        <begin position="623"/>
        <end position="659"/>
    </location>
</feature>
<comment type="caution">
    <text evidence="9">The sequence shown here is derived from an EMBL/GenBank/DDBJ whole genome shotgun (WGS) entry which is preliminary data.</text>
</comment>
<protein>
    <submittedName>
        <fullName evidence="9">Uncharacterized protein</fullName>
    </submittedName>
</protein>
<keyword evidence="10" id="KW-1185">Reference proteome</keyword>
<keyword evidence="4" id="KW-0812">Transmembrane</keyword>
<keyword evidence="5" id="KW-1133">Transmembrane helix</keyword>
<dbReference type="GO" id="GO:0016020">
    <property type="term" value="C:membrane"/>
    <property type="evidence" value="ECO:0007669"/>
    <property type="project" value="UniProtKB-SubCell"/>
</dbReference>
<dbReference type="Gene3D" id="3.80.10.10">
    <property type="entry name" value="Ribonuclease Inhibitor"/>
    <property type="match status" value="1"/>
</dbReference>
<dbReference type="InterPro" id="IPR032675">
    <property type="entry name" value="LRR_dom_sf"/>
</dbReference>
<accession>A0AAW1PKG7</accession>
<evidence type="ECO:0000256" key="6">
    <source>
        <dbReference type="ARBA" id="ARBA00023136"/>
    </source>
</evidence>
<name>A0AAW1PKG7_9CHLO</name>
<organism evidence="9 10">
    <name type="scientific">[Myrmecia] bisecta</name>
    <dbReference type="NCBI Taxonomy" id="41462"/>
    <lineage>
        <taxon>Eukaryota</taxon>
        <taxon>Viridiplantae</taxon>
        <taxon>Chlorophyta</taxon>
        <taxon>core chlorophytes</taxon>
        <taxon>Trebouxiophyceae</taxon>
        <taxon>Trebouxiales</taxon>
        <taxon>Trebouxiaceae</taxon>
        <taxon>Myrmecia</taxon>
    </lineage>
</organism>
<evidence type="ECO:0000313" key="10">
    <source>
        <dbReference type="Proteomes" id="UP001489004"/>
    </source>
</evidence>
<dbReference type="GO" id="GO:0005930">
    <property type="term" value="C:axoneme"/>
    <property type="evidence" value="ECO:0007669"/>
    <property type="project" value="UniProtKB-SubCell"/>
</dbReference>
<evidence type="ECO:0000256" key="8">
    <source>
        <dbReference type="SAM" id="MobiDB-lite"/>
    </source>
</evidence>
<dbReference type="PANTHER" id="PTHR12812">
    <property type="entry name" value="HEPARAN SULFATE 6-O-SULFOTRANSFERASE 3"/>
    <property type="match status" value="1"/>
</dbReference>
<feature type="compositionally biased region" description="Basic and acidic residues" evidence="8">
    <location>
        <begin position="630"/>
        <end position="659"/>
    </location>
</feature>
<dbReference type="SUPFAM" id="SSF52058">
    <property type="entry name" value="L domain-like"/>
    <property type="match status" value="1"/>
</dbReference>
<evidence type="ECO:0000256" key="2">
    <source>
        <dbReference type="ARBA" id="ARBA00004430"/>
    </source>
</evidence>
<dbReference type="AlphaFoldDB" id="A0AAW1PKG7"/>
<evidence type="ECO:0000256" key="1">
    <source>
        <dbReference type="ARBA" id="ARBA00004167"/>
    </source>
</evidence>
<gene>
    <name evidence="9" type="ORF">WJX72_008465</name>
</gene>
<dbReference type="EMBL" id="JALJOR010000010">
    <property type="protein sequence ID" value="KAK9810315.1"/>
    <property type="molecule type" value="Genomic_DNA"/>
</dbReference>
<evidence type="ECO:0000256" key="7">
    <source>
        <dbReference type="ARBA" id="ARBA00023180"/>
    </source>
</evidence>
<evidence type="ECO:0000256" key="3">
    <source>
        <dbReference type="ARBA" id="ARBA00022679"/>
    </source>
</evidence>
<keyword evidence="6" id="KW-0472">Membrane</keyword>
<evidence type="ECO:0000313" key="9">
    <source>
        <dbReference type="EMBL" id="KAK9810315.1"/>
    </source>
</evidence>
<keyword evidence="3" id="KW-0808">Transferase</keyword>
<dbReference type="InterPro" id="IPR010635">
    <property type="entry name" value="Heparan_SO4-6-sulfoTrfase"/>
</dbReference>
<sequence length="659" mass="73030">MDQLPVGPLEKIVDLLSAEAATEDCEAASTPAREGLAGLHGASRHLRKATKQLTFVRVTKLPTVAQPAADFSAFPAVRTLIVHLNSDASCSLAGVEVLAQLRNLTAQAEQRINNARLTFLVERSQLINNARLTFPIDLSTLSQLTRVELLELTLLDIWGVHAEFDTSVVWKLKHLARLECPVADIEMRDLSSLSCLTYLDVGASDIEDMRPFTCLTGLVHLVMYDLNQYSGREVDLRPIASLTQLTNLSAGSVEGFDLSLVHGLSRLAYLMCSDSDVMDLTPISGLVGLEHLDILRSYDVLRLNESIPNCGLLSSHDDYSVVERFLPADAAVITQLRDPVDRVLSAYEFAVEVAARSLNRDRKPQLADPSKVNTRNVWPWSILVPFLEQDLHARAAQLAAAPQLAPTKDQPVDPYNNLLVMPLADFIEHPLAHELLHNGGALQVLGVTNYSHLPEAASIRSCASQDAASLAVLGQLAQKRVDGFVHVGLMDMLDESIASLAATLKMDLTGSSWTNVNAADQHGKPKTDADLLSPHPLWRTYRQCTYRTRRKNANRRATSFQHLKLADGRQVAFSRETRAHIDPALVARIRELNSLDMKLYEAGKALLQNRLEVQRQAGTLQAIPPLPEEDIPKKDEVRKRFQEATRRKRYPASEELRLR</sequence>
<dbReference type="Proteomes" id="UP001489004">
    <property type="component" value="Unassembled WGS sequence"/>
</dbReference>
<reference evidence="9 10" key="1">
    <citation type="journal article" date="2024" name="Nat. Commun.">
        <title>Phylogenomics reveals the evolutionary origins of lichenization in chlorophyte algae.</title>
        <authorList>
            <person name="Puginier C."/>
            <person name="Libourel C."/>
            <person name="Otte J."/>
            <person name="Skaloud P."/>
            <person name="Haon M."/>
            <person name="Grisel S."/>
            <person name="Petersen M."/>
            <person name="Berrin J.G."/>
            <person name="Delaux P.M."/>
            <person name="Dal Grande F."/>
            <person name="Keller J."/>
        </authorList>
    </citation>
    <scope>NUCLEOTIDE SEQUENCE [LARGE SCALE GENOMIC DNA]</scope>
    <source>
        <strain evidence="9 10">SAG 2043</strain>
    </source>
</reference>
<evidence type="ECO:0000256" key="5">
    <source>
        <dbReference type="ARBA" id="ARBA00022989"/>
    </source>
</evidence>
<keyword evidence="7" id="KW-0325">Glycoprotein</keyword>
<proteinExistence type="predicted"/>